<dbReference type="RefSeq" id="XP_022576732.1">
    <property type="nucleotide sequence ID" value="XM_022726571.1"/>
</dbReference>
<name>A0A1L9S4Y9_9EURO</name>
<keyword evidence="3" id="KW-1185">Reference proteome</keyword>
<evidence type="ECO:0000313" key="2">
    <source>
        <dbReference type="EMBL" id="OJJ42222.1"/>
    </source>
</evidence>
<dbReference type="AlphaFoldDB" id="A0A1L9S4Y9"/>
<evidence type="ECO:0000256" key="1">
    <source>
        <dbReference type="SAM" id="SignalP"/>
    </source>
</evidence>
<dbReference type="OrthoDB" id="3489571at2759"/>
<organism evidence="2 3">
    <name type="scientific">Penicilliopsis zonata CBS 506.65</name>
    <dbReference type="NCBI Taxonomy" id="1073090"/>
    <lineage>
        <taxon>Eukaryota</taxon>
        <taxon>Fungi</taxon>
        <taxon>Dikarya</taxon>
        <taxon>Ascomycota</taxon>
        <taxon>Pezizomycotina</taxon>
        <taxon>Eurotiomycetes</taxon>
        <taxon>Eurotiomycetidae</taxon>
        <taxon>Eurotiales</taxon>
        <taxon>Aspergillaceae</taxon>
        <taxon>Penicilliopsis</taxon>
    </lineage>
</organism>
<dbReference type="Proteomes" id="UP000184188">
    <property type="component" value="Unassembled WGS sequence"/>
</dbReference>
<evidence type="ECO:0000313" key="3">
    <source>
        <dbReference type="Proteomes" id="UP000184188"/>
    </source>
</evidence>
<gene>
    <name evidence="2" type="ORF">ASPZODRAFT_162308</name>
</gene>
<dbReference type="EMBL" id="KV878364">
    <property type="protein sequence ID" value="OJJ42222.1"/>
    <property type="molecule type" value="Genomic_DNA"/>
</dbReference>
<dbReference type="VEuPathDB" id="FungiDB:ASPZODRAFT_162308"/>
<dbReference type="GeneID" id="34613035"/>
<keyword evidence="1" id="KW-0732">Signal</keyword>
<protein>
    <submittedName>
        <fullName evidence="2">Uncharacterized protein</fullName>
    </submittedName>
</protein>
<feature type="signal peptide" evidence="1">
    <location>
        <begin position="1"/>
        <end position="18"/>
    </location>
</feature>
<sequence length="116" mass="12769">MHLSTVSFFLALASGAVANLHDMAVCVVDREEYYVAPVGGIGTSYSWSKDYTIDTTATECACNYYKARNTGDKQWDKCPDCTFDGTYCNSAGWHIGGDEMNYYCKDLCHAEGSEAN</sequence>
<reference evidence="3" key="1">
    <citation type="journal article" date="2017" name="Genome Biol.">
        <title>Comparative genomics reveals high biological diversity and specific adaptations in the industrially and medically important fungal genus Aspergillus.</title>
        <authorList>
            <person name="de Vries R.P."/>
            <person name="Riley R."/>
            <person name="Wiebenga A."/>
            <person name="Aguilar-Osorio G."/>
            <person name="Amillis S."/>
            <person name="Uchima C.A."/>
            <person name="Anderluh G."/>
            <person name="Asadollahi M."/>
            <person name="Askin M."/>
            <person name="Barry K."/>
            <person name="Battaglia E."/>
            <person name="Bayram O."/>
            <person name="Benocci T."/>
            <person name="Braus-Stromeyer S.A."/>
            <person name="Caldana C."/>
            <person name="Canovas D."/>
            <person name="Cerqueira G.C."/>
            <person name="Chen F."/>
            <person name="Chen W."/>
            <person name="Choi C."/>
            <person name="Clum A."/>
            <person name="Dos Santos R.A."/>
            <person name="Damasio A.R."/>
            <person name="Diallinas G."/>
            <person name="Emri T."/>
            <person name="Fekete E."/>
            <person name="Flipphi M."/>
            <person name="Freyberg S."/>
            <person name="Gallo A."/>
            <person name="Gournas C."/>
            <person name="Habgood R."/>
            <person name="Hainaut M."/>
            <person name="Harispe M.L."/>
            <person name="Henrissat B."/>
            <person name="Hilden K.S."/>
            <person name="Hope R."/>
            <person name="Hossain A."/>
            <person name="Karabika E."/>
            <person name="Karaffa L."/>
            <person name="Karanyi Z."/>
            <person name="Krasevec N."/>
            <person name="Kuo A."/>
            <person name="Kusch H."/>
            <person name="LaButti K."/>
            <person name="Lagendijk E.L."/>
            <person name="Lapidus A."/>
            <person name="Levasseur A."/>
            <person name="Lindquist E."/>
            <person name="Lipzen A."/>
            <person name="Logrieco A.F."/>
            <person name="MacCabe A."/>
            <person name="Maekelae M.R."/>
            <person name="Malavazi I."/>
            <person name="Melin P."/>
            <person name="Meyer V."/>
            <person name="Mielnichuk N."/>
            <person name="Miskei M."/>
            <person name="Molnar A.P."/>
            <person name="Mule G."/>
            <person name="Ngan C.Y."/>
            <person name="Orejas M."/>
            <person name="Orosz E."/>
            <person name="Ouedraogo J.P."/>
            <person name="Overkamp K.M."/>
            <person name="Park H.-S."/>
            <person name="Perrone G."/>
            <person name="Piumi F."/>
            <person name="Punt P.J."/>
            <person name="Ram A.F."/>
            <person name="Ramon A."/>
            <person name="Rauscher S."/>
            <person name="Record E."/>
            <person name="Riano-Pachon D.M."/>
            <person name="Robert V."/>
            <person name="Roehrig J."/>
            <person name="Ruller R."/>
            <person name="Salamov A."/>
            <person name="Salih N.S."/>
            <person name="Samson R.A."/>
            <person name="Sandor E."/>
            <person name="Sanguinetti M."/>
            <person name="Schuetze T."/>
            <person name="Sepcic K."/>
            <person name="Shelest E."/>
            <person name="Sherlock G."/>
            <person name="Sophianopoulou V."/>
            <person name="Squina F.M."/>
            <person name="Sun H."/>
            <person name="Susca A."/>
            <person name="Todd R.B."/>
            <person name="Tsang A."/>
            <person name="Unkles S.E."/>
            <person name="van de Wiele N."/>
            <person name="van Rossen-Uffink D."/>
            <person name="Oliveira J.V."/>
            <person name="Vesth T.C."/>
            <person name="Visser J."/>
            <person name="Yu J.-H."/>
            <person name="Zhou M."/>
            <person name="Andersen M.R."/>
            <person name="Archer D.B."/>
            <person name="Baker S.E."/>
            <person name="Benoit I."/>
            <person name="Brakhage A.A."/>
            <person name="Braus G.H."/>
            <person name="Fischer R."/>
            <person name="Frisvad J.C."/>
            <person name="Goldman G.H."/>
            <person name="Houbraken J."/>
            <person name="Oakley B."/>
            <person name="Pocsi I."/>
            <person name="Scazzocchio C."/>
            <person name="Seiboth B."/>
            <person name="vanKuyk P.A."/>
            <person name="Wortman J."/>
            <person name="Dyer P.S."/>
            <person name="Grigoriev I.V."/>
        </authorList>
    </citation>
    <scope>NUCLEOTIDE SEQUENCE [LARGE SCALE GENOMIC DNA]</scope>
    <source>
        <strain evidence="3">CBS 506.65</strain>
    </source>
</reference>
<feature type="chain" id="PRO_5013086692" evidence="1">
    <location>
        <begin position="19"/>
        <end position="116"/>
    </location>
</feature>
<proteinExistence type="predicted"/>
<accession>A0A1L9S4Y9</accession>